<dbReference type="Proteomes" id="UP001500582">
    <property type="component" value="Unassembled WGS sequence"/>
</dbReference>
<comment type="subcellular location">
    <subcellularLocation>
        <location evidence="1">Cell outer membrane</location>
    </subcellularLocation>
</comment>
<reference evidence="9" key="1">
    <citation type="journal article" date="2019" name="Int. J. Syst. Evol. Microbiol.">
        <title>The Global Catalogue of Microorganisms (GCM) 10K type strain sequencing project: providing services to taxonomists for standard genome sequencing and annotation.</title>
        <authorList>
            <consortium name="The Broad Institute Genomics Platform"/>
            <consortium name="The Broad Institute Genome Sequencing Center for Infectious Disease"/>
            <person name="Wu L."/>
            <person name="Ma J."/>
        </authorList>
    </citation>
    <scope>NUCLEOTIDE SEQUENCE [LARGE SCALE GENOMIC DNA]</scope>
    <source>
        <strain evidence="9">JCM 17705</strain>
    </source>
</reference>
<evidence type="ECO:0000259" key="6">
    <source>
        <dbReference type="Pfam" id="PF07980"/>
    </source>
</evidence>
<keyword evidence="3" id="KW-0732">Signal</keyword>
<sequence>MKITKYIYILSVGLVVFLPLSCKKGFLDQLDSSNPTEEVLFDKASDGVALVNAIYDTYQSSDLLKKSLWYYANFQTHDFENWGNDRFYNTYAIPSNFGAIQVFWQRAYIGIARANSALPIIAKMKDNGILTPELANRLTGEIYFLRGITYYYLAASFGGVPLELTTGANDGLRPRNSQDEVFAQVETDLKAAADLLPWKEGYDAANLGRATKGAALGYLGAAQMWLKKYPEALATYNQLTGKYTLISDFIKIHEYDNQNNPESLFEVQFVVAGTQSWGGGNEVAWIGSFGMPEEVSNFGYDYANKELYTGYQEGDLRKVATVIGPGDENPSPGIIANGGIKAYPLVIAGFNRKDKNGNPDPDPRYVGIDGKIINTCGTVTKPWIGSDPSQLRTGYYNEKMWRDPSLTGNSGDGIIFGAQNQILLRYAEVLISKAECQARTGDASGALATLKIVRDRAFGGSAPAVFMSEGKVVTDPLQMVYHEYRHELSAEYSTFYDLRRAGVATAFVKEVYGVTIPTGREVYPIPQNEIGLNPNLTQNPGY</sequence>
<proteinExistence type="inferred from homology"/>
<keyword evidence="4" id="KW-0472">Membrane</keyword>
<comment type="caution">
    <text evidence="8">The sequence shown here is derived from an EMBL/GenBank/DDBJ whole genome shotgun (WGS) entry which is preliminary data.</text>
</comment>
<organism evidence="8 9">
    <name type="scientific">Mucilaginibacter gynuensis</name>
    <dbReference type="NCBI Taxonomy" id="1302236"/>
    <lineage>
        <taxon>Bacteria</taxon>
        <taxon>Pseudomonadati</taxon>
        <taxon>Bacteroidota</taxon>
        <taxon>Sphingobacteriia</taxon>
        <taxon>Sphingobacteriales</taxon>
        <taxon>Sphingobacteriaceae</taxon>
        <taxon>Mucilaginibacter</taxon>
    </lineage>
</organism>
<accession>A0ABP8GE34</accession>
<protein>
    <recommendedName>
        <fullName evidence="10">Outer membrane starch-binding protein</fullName>
    </recommendedName>
</protein>
<evidence type="ECO:0000259" key="7">
    <source>
        <dbReference type="Pfam" id="PF14322"/>
    </source>
</evidence>
<evidence type="ECO:0000256" key="1">
    <source>
        <dbReference type="ARBA" id="ARBA00004442"/>
    </source>
</evidence>
<name>A0ABP8GE34_9SPHI</name>
<keyword evidence="5" id="KW-0998">Cell outer membrane</keyword>
<dbReference type="Pfam" id="PF07980">
    <property type="entry name" value="SusD_RagB"/>
    <property type="match status" value="1"/>
</dbReference>
<evidence type="ECO:0000313" key="8">
    <source>
        <dbReference type="EMBL" id="GAA4322669.1"/>
    </source>
</evidence>
<dbReference type="SUPFAM" id="SSF48452">
    <property type="entry name" value="TPR-like"/>
    <property type="match status" value="1"/>
</dbReference>
<evidence type="ECO:0000256" key="5">
    <source>
        <dbReference type="ARBA" id="ARBA00023237"/>
    </source>
</evidence>
<gene>
    <name evidence="8" type="ORF">GCM10023149_23170</name>
</gene>
<dbReference type="InterPro" id="IPR012944">
    <property type="entry name" value="SusD_RagB_dom"/>
</dbReference>
<dbReference type="Pfam" id="PF14322">
    <property type="entry name" value="SusD-like_3"/>
    <property type="match status" value="1"/>
</dbReference>
<feature type="domain" description="RagB/SusD" evidence="6">
    <location>
        <begin position="386"/>
        <end position="542"/>
    </location>
</feature>
<comment type="similarity">
    <text evidence="2">Belongs to the SusD family.</text>
</comment>
<evidence type="ECO:0000256" key="4">
    <source>
        <dbReference type="ARBA" id="ARBA00023136"/>
    </source>
</evidence>
<keyword evidence="9" id="KW-1185">Reference proteome</keyword>
<evidence type="ECO:0000256" key="3">
    <source>
        <dbReference type="ARBA" id="ARBA00022729"/>
    </source>
</evidence>
<evidence type="ECO:0000313" key="9">
    <source>
        <dbReference type="Proteomes" id="UP001500582"/>
    </source>
</evidence>
<evidence type="ECO:0000256" key="2">
    <source>
        <dbReference type="ARBA" id="ARBA00006275"/>
    </source>
</evidence>
<dbReference type="EMBL" id="BAABFT010000005">
    <property type="protein sequence ID" value="GAA4322669.1"/>
    <property type="molecule type" value="Genomic_DNA"/>
</dbReference>
<dbReference type="Gene3D" id="1.25.40.390">
    <property type="match status" value="1"/>
</dbReference>
<dbReference type="RefSeq" id="WP_345211234.1">
    <property type="nucleotide sequence ID" value="NZ_BAABFT010000005.1"/>
</dbReference>
<dbReference type="InterPro" id="IPR033985">
    <property type="entry name" value="SusD-like_N"/>
</dbReference>
<dbReference type="InterPro" id="IPR011990">
    <property type="entry name" value="TPR-like_helical_dom_sf"/>
</dbReference>
<evidence type="ECO:0008006" key="10">
    <source>
        <dbReference type="Google" id="ProtNLM"/>
    </source>
</evidence>
<feature type="domain" description="SusD-like N-terminal" evidence="7">
    <location>
        <begin position="26"/>
        <end position="219"/>
    </location>
</feature>